<comment type="caution">
    <text evidence="6">The sequence shown here is derived from an EMBL/GenBank/DDBJ whole genome shotgun (WGS) entry which is preliminary data.</text>
</comment>
<evidence type="ECO:0000256" key="2">
    <source>
        <dbReference type="ARBA" id="ARBA00022980"/>
    </source>
</evidence>
<dbReference type="InterPro" id="IPR012340">
    <property type="entry name" value="NA-bd_OB-fold"/>
</dbReference>
<dbReference type="Proteomes" id="UP000886066">
    <property type="component" value="Unassembled WGS sequence"/>
</dbReference>
<dbReference type="GO" id="GO:0003735">
    <property type="term" value="F:structural constituent of ribosome"/>
    <property type="evidence" value="ECO:0007669"/>
    <property type="project" value="TreeGrafter"/>
</dbReference>
<evidence type="ECO:0000256" key="1">
    <source>
        <dbReference type="ARBA" id="ARBA00006767"/>
    </source>
</evidence>
<keyword evidence="2" id="KW-0689">Ribosomal protein</keyword>
<dbReference type="GO" id="GO:0005840">
    <property type="term" value="C:ribosome"/>
    <property type="evidence" value="ECO:0007669"/>
    <property type="project" value="UniProtKB-KW"/>
</dbReference>
<dbReference type="InterPro" id="IPR035104">
    <property type="entry name" value="Ribosomal_protein_S1-like"/>
</dbReference>
<feature type="domain" description="S1 motif" evidence="5">
    <location>
        <begin position="116"/>
        <end position="198"/>
    </location>
</feature>
<organism evidence="6">
    <name type="scientific">candidate division WWE3 bacterium</name>
    <dbReference type="NCBI Taxonomy" id="2053526"/>
    <lineage>
        <taxon>Bacteria</taxon>
        <taxon>Katanobacteria</taxon>
    </lineage>
</organism>
<name>A0A7C1HIV5_UNCKA</name>
<dbReference type="Gene3D" id="2.40.50.140">
    <property type="entry name" value="Nucleic acid-binding proteins"/>
    <property type="match status" value="4"/>
</dbReference>
<dbReference type="SUPFAM" id="SSF50249">
    <property type="entry name" value="Nucleic acid-binding proteins"/>
    <property type="match status" value="4"/>
</dbReference>
<keyword evidence="3" id="KW-0687">Ribonucleoprotein</keyword>
<dbReference type="InterPro" id="IPR003029">
    <property type="entry name" value="S1_domain"/>
</dbReference>
<reference evidence="6" key="1">
    <citation type="journal article" date="2020" name="mSystems">
        <title>Genome- and Community-Level Interaction Insights into Carbon Utilization and Element Cycling Functions of Hydrothermarchaeota in Hydrothermal Sediment.</title>
        <authorList>
            <person name="Zhou Z."/>
            <person name="Liu Y."/>
            <person name="Xu W."/>
            <person name="Pan J."/>
            <person name="Luo Z.H."/>
            <person name="Li M."/>
        </authorList>
    </citation>
    <scope>NUCLEOTIDE SEQUENCE [LARGE SCALE GENOMIC DNA]</scope>
    <source>
        <strain evidence="6">SpSt-1219</strain>
    </source>
</reference>
<evidence type="ECO:0000256" key="4">
    <source>
        <dbReference type="ARBA" id="ARBA00025604"/>
    </source>
</evidence>
<evidence type="ECO:0000259" key="5">
    <source>
        <dbReference type="PROSITE" id="PS50126"/>
    </source>
</evidence>
<feature type="domain" description="S1 motif" evidence="5">
    <location>
        <begin position="304"/>
        <end position="365"/>
    </location>
</feature>
<gene>
    <name evidence="6" type="ORF">ENN92_00585</name>
</gene>
<sequence>MSKARKVRTESSVMDKLVADKGIQVHQFRPGDLVEGIVVSSSHNQVLLDIGAKAEGIISGSELGDGSFGYKDLTPGDTALATVVQPENSQGYVVLSFKRCEGDRQWNLVEDALKNGITLKVVVQEYNKGGLLVDCMGLRGFIPLSHLDRVHFAEDIAKFAAGSEAELKESLQVLAGKELKVKVIEVDKVKNRLVLSEKEALKTYSDDSRKQKLSNINTEDILTGIVTGLMPFGIFVDLEGVEGLVHISEIAWEKVNNPGTYYKVGQAIEVKVLGVDEATEKLALSVKRLIPNPWEDVQDKYPVGTRIKGTVSRIVPFGAFVKVQQGLEGLIHVSEASGPLEEGQEIEAIVTLVDKDNQKLALSTRLLEKIEL</sequence>
<dbReference type="EMBL" id="DSDM01000034">
    <property type="protein sequence ID" value="HDQ88635.1"/>
    <property type="molecule type" value="Genomic_DNA"/>
</dbReference>
<dbReference type="PANTHER" id="PTHR10724:SF7">
    <property type="entry name" value="SMALL RIBOSOMAL SUBUNIT PROTEIN BS1C"/>
    <property type="match status" value="1"/>
</dbReference>
<comment type="similarity">
    <text evidence="1">Belongs to the bacterial ribosomal protein bS1 family.</text>
</comment>
<dbReference type="InterPro" id="IPR050437">
    <property type="entry name" value="Ribos_protein_bS1-like"/>
</dbReference>
<accession>A0A7C1HIV5</accession>
<comment type="function">
    <text evidence="4">Binds mRNA; thus facilitating recognition of the initiation point. It is needed to translate mRNA with a short Shine-Dalgarno (SD) purine-rich sequence.</text>
</comment>
<feature type="domain" description="S1 motif" evidence="5">
    <location>
        <begin position="219"/>
        <end position="287"/>
    </location>
</feature>
<dbReference type="FunFam" id="2.40.50.140:FF:000103">
    <property type="entry name" value="protein RRP5 homolog"/>
    <property type="match status" value="1"/>
</dbReference>
<dbReference type="CDD" id="cd04465">
    <property type="entry name" value="S1_RPS1_repeat_ec2_hs2"/>
    <property type="match status" value="1"/>
</dbReference>
<proteinExistence type="inferred from homology"/>
<evidence type="ECO:0000313" key="6">
    <source>
        <dbReference type="EMBL" id="HDQ88635.1"/>
    </source>
</evidence>
<dbReference type="Pfam" id="PF00575">
    <property type="entry name" value="S1"/>
    <property type="match status" value="3"/>
</dbReference>
<protein>
    <submittedName>
        <fullName evidence="6">S1 RNA-binding domain-containing protein</fullName>
    </submittedName>
</protein>
<dbReference type="AlphaFoldDB" id="A0A7C1HIV5"/>
<feature type="domain" description="S1 motif" evidence="5">
    <location>
        <begin position="31"/>
        <end position="98"/>
    </location>
</feature>
<evidence type="ECO:0000256" key="3">
    <source>
        <dbReference type="ARBA" id="ARBA00023274"/>
    </source>
</evidence>
<dbReference type="PROSITE" id="PS50126">
    <property type="entry name" value="S1"/>
    <property type="match status" value="4"/>
</dbReference>
<dbReference type="PRINTS" id="PR00681">
    <property type="entry name" value="RIBOSOMALS1"/>
</dbReference>
<dbReference type="GO" id="GO:0006412">
    <property type="term" value="P:translation"/>
    <property type="evidence" value="ECO:0007669"/>
    <property type="project" value="TreeGrafter"/>
</dbReference>
<dbReference type="GO" id="GO:0003729">
    <property type="term" value="F:mRNA binding"/>
    <property type="evidence" value="ECO:0007669"/>
    <property type="project" value="TreeGrafter"/>
</dbReference>
<dbReference type="PANTHER" id="PTHR10724">
    <property type="entry name" value="30S RIBOSOMAL PROTEIN S1"/>
    <property type="match status" value="1"/>
</dbReference>
<dbReference type="SMART" id="SM00316">
    <property type="entry name" value="S1"/>
    <property type="match status" value="4"/>
</dbReference>
<dbReference type="GO" id="GO:1990904">
    <property type="term" value="C:ribonucleoprotein complex"/>
    <property type="evidence" value="ECO:0007669"/>
    <property type="project" value="UniProtKB-KW"/>
</dbReference>